<accession>A0A5R9Q6G0</accession>
<feature type="chain" id="PRO_5024379274" evidence="1">
    <location>
        <begin position="22"/>
        <end position="986"/>
    </location>
</feature>
<dbReference type="Pfam" id="PF20774">
    <property type="entry name" value="InhA-like_VEG"/>
    <property type="match status" value="1"/>
</dbReference>
<dbReference type="PANTHER" id="PTHR41775">
    <property type="entry name" value="SECRETED PROTEIN-RELATED"/>
    <property type="match status" value="1"/>
</dbReference>
<dbReference type="Pfam" id="PF05547">
    <property type="entry name" value="Peptidase_M6"/>
    <property type="match status" value="1"/>
</dbReference>
<dbReference type="Gene3D" id="2.60.40.10">
    <property type="entry name" value="Immunoglobulins"/>
    <property type="match status" value="3"/>
</dbReference>
<dbReference type="CDD" id="cd00146">
    <property type="entry name" value="PKD"/>
    <property type="match status" value="2"/>
</dbReference>
<organism evidence="3 4">
    <name type="scientific">Pseudoalteromonas phenolica</name>
    <dbReference type="NCBI Taxonomy" id="161398"/>
    <lineage>
        <taxon>Bacteria</taxon>
        <taxon>Pseudomonadati</taxon>
        <taxon>Pseudomonadota</taxon>
        <taxon>Gammaproteobacteria</taxon>
        <taxon>Alteromonadales</taxon>
        <taxon>Pseudoalteromonadaceae</taxon>
        <taxon>Pseudoalteromonas</taxon>
    </lineage>
</organism>
<gene>
    <name evidence="3" type="ORF">C1E24_05390</name>
</gene>
<feature type="signal peptide" evidence="1">
    <location>
        <begin position="1"/>
        <end position="21"/>
    </location>
</feature>
<protein>
    <submittedName>
        <fullName evidence="3">Peptidase M6</fullName>
    </submittedName>
</protein>
<comment type="caution">
    <text evidence="3">The sequence shown here is derived from an EMBL/GenBank/DDBJ whole genome shotgun (WGS) entry which is preliminary data.</text>
</comment>
<evidence type="ECO:0000259" key="2">
    <source>
        <dbReference type="PROSITE" id="PS50093"/>
    </source>
</evidence>
<dbReference type="GO" id="GO:0006508">
    <property type="term" value="P:proteolysis"/>
    <property type="evidence" value="ECO:0007669"/>
    <property type="project" value="InterPro"/>
</dbReference>
<dbReference type="SMART" id="SM00089">
    <property type="entry name" value="PKD"/>
    <property type="match status" value="2"/>
</dbReference>
<reference evidence="3 4" key="1">
    <citation type="submission" date="2018-01" db="EMBL/GenBank/DDBJ databases">
        <title>Co-occurrence of chitin degradation, pigmentation and bioactivity in marine Pseudoalteromonas.</title>
        <authorList>
            <person name="Paulsen S."/>
            <person name="Gram L."/>
            <person name="Machado H."/>
        </authorList>
    </citation>
    <scope>NUCLEOTIDE SEQUENCE [LARGE SCALE GENOMIC DNA]</scope>
    <source>
        <strain evidence="3 4">S3663</strain>
    </source>
</reference>
<name>A0A5R9Q6G0_9GAMM</name>
<dbReference type="OrthoDB" id="275270at2"/>
<dbReference type="PANTHER" id="PTHR41775:SF1">
    <property type="entry name" value="PEPTIDASE M6-LIKE DOMAIN-CONTAINING PROTEIN"/>
    <property type="match status" value="1"/>
</dbReference>
<dbReference type="InterPro" id="IPR013783">
    <property type="entry name" value="Ig-like_fold"/>
</dbReference>
<evidence type="ECO:0000313" key="4">
    <source>
        <dbReference type="Proteomes" id="UP000309186"/>
    </source>
</evidence>
<dbReference type="Pfam" id="PF18911">
    <property type="entry name" value="PKD_4"/>
    <property type="match status" value="2"/>
</dbReference>
<dbReference type="AlphaFoldDB" id="A0A5R9Q6G0"/>
<dbReference type="InterPro" id="IPR000601">
    <property type="entry name" value="PKD_dom"/>
</dbReference>
<feature type="domain" description="PKD" evidence="2">
    <location>
        <begin position="910"/>
        <end position="961"/>
    </location>
</feature>
<feature type="domain" description="PKD" evidence="2">
    <location>
        <begin position="825"/>
        <end position="883"/>
    </location>
</feature>
<evidence type="ECO:0000256" key="1">
    <source>
        <dbReference type="SAM" id="SignalP"/>
    </source>
</evidence>
<evidence type="ECO:0000313" key="3">
    <source>
        <dbReference type="EMBL" id="TLX48232.1"/>
    </source>
</evidence>
<dbReference type="EMBL" id="PPSW01000007">
    <property type="protein sequence ID" value="TLX48232.1"/>
    <property type="molecule type" value="Genomic_DNA"/>
</dbReference>
<dbReference type="InterPro" id="IPR048665">
    <property type="entry name" value="InhA-like_VEG"/>
</dbReference>
<dbReference type="InterPro" id="IPR022409">
    <property type="entry name" value="PKD/Chitinase_dom"/>
</dbReference>
<sequence>MNLKYFVLLNLGLLFSLHANAMPDLLRLDEDRVVYWQEKKLGRALSEYEKNQLLNNYISKSGKPKLSSLTIPFEGVKQTRKHLKQFTQSDNIETLNKVKILGILVDFPDLRSSDPRLESGDTDMFYNSYPLQHYRDLLFSVDGFNGPNDENFSSARQYYRNVTGNNFDLTGSVYGWVTVKEEAAYYGRQSGDIRDDNVTELVIEAVEALVSQGLDLTEYDQTDLNDVDGDGVINEPDGVIDHILLFHSSIGQEAGGGVLGDDAIWSHRFFVTNSSNQPANVTGSSIKAFNYTINPIDAGIGVVVHEFGHDLGLPDEYDLKDIEIGEPVANWSVMSSGSWMGEVRGSAPVMFSPKNLEYLQNRFGGNWVNQKSLELTSIDGSESHNVTHASIFNESTNQIKITLPPILEDFIAPSSGSFQYYSGDGNNLNNQMSFRVSLPDSDLLTLKMKSKFSIESDYDIFQVYVNSEPLAGNVTKTTHPNYPSVRHYIDGSSAASNVQNAEFVDLTYDLSSYANQQVTITFVYQTDAAVSFFGIVLDDISISSSQEIILTDNAESNNSNQFKGFRKIGRYKSGNEHAYYLQLRSHQGLDKGLQQAQYPAGLTLWYSNENYETNNTSEHQGFGDLLIIDTDQRPIFKSNGTNAASSMIQVRDAAMRLTPQSAGLGDNDLSSVNFFDDSLDYTFKLQPESGVQVPKYGLKIELLDISEFFDNAEVQISYTKGQTDISYIINDNQVRFFANGFLLSETDSFTWEFSDGQSSEVLNPTIQFEQYQKYTVKFTQLKENGQINRAETEVNLSKPLEVAEIDLAHANGVLTGKVSFNGGVEPYRVDWDMGDGNSLSGDEISHSYSLSGSYSVKVTVTDGNDNSVSESKQITLSVPLEITTSVTTNGLRLSAKSTLSGGTGNYRVSWDFGDGNQGNGESVSHTYSASGQFTVTATLTDTESNKAKTETKTVTVTENQSEESSSGGSMFVLLLSGLLLLRRFKL</sequence>
<keyword evidence="1" id="KW-0732">Signal</keyword>
<proteinExistence type="predicted"/>
<dbReference type="InterPro" id="IPR035986">
    <property type="entry name" value="PKD_dom_sf"/>
</dbReference>
<dbReference type="GO" id="GO:0008233">
    <property type="term" value="F:peptidase activity"/>
    <property type="evidence" value="ECO:0007669"/>
    <property type="project" value="InterPro"/>
</dbReference>
<dbReference type="SUPFAM" id="SSF55486">
    <property type="entry name" value="Metalloproteases ('zincins'), catalytic domain"/>
    <property type="match status" value="1"/>
</dbReference>
<dbReference type="InterPro" id="IPR008757">
    <property type="entry name" value="Peptidase_M6-like_domain"/>
</dbReference>
<dbReference type="PROSITE" id="PS50093">
    <property type="entry name" value="PKD"/>
    <property type="match status" value="2"/>
</dbReference>
<dbReference type="SUPFAM" id="SSF49299">
    <property type="entry name" value="PKD domain"/>
    <property type="match status" value="3"/>
</dbReference>
<dbReference type="RefSeq" id="WP_138479427.1">
    <property type="nucleotide sequence ID" value="NZ_PPSW01000007.1"/>
</dbReference>
<dbReference type="NCBIfam" id="TIGR03296">
    <property type="entry name" value="M6dom_TIGR03296"/>
    <property type="match status" value="1"/>
</dbReference>
<dbReference type="Pfam" id="PF20773">
    <property type="entry name" value="InhA-like_MAM"/>
    <property type="match status" value="1"/>
</dbReference>
<dbReference type="Proteomes" id="UP000309186">
    <property type="component" value="Unassembled WGS sequence"/>
</dbReference>